<keyword evidence="3" id="KW-0808">Transferase</keyword>
<comment type="subcellular location">
    <subcellularLocation>
        <location evidence="1">Cell membrane</location>
        <topology evidence="1">Multi-pass membrane protein</topology>
    </subcellularLocation>
</comment>
<evidence type="ECO:0000256" key="8">
    <source>
        <dbReference type="SAM" id="Phobius"/>
    </source>
</evidence>
<evidence type="ECO:0000256" key="3">
    <source>
        <dbReference type="ARBA" id="ARBA00022679"/>
    </source>
</evidence>
<feature type="transmembrane region" description="Helical" evidence="8">
    <location>
        <begin position="162"/>
        <end position="185"/>
    </location>
</feature>
<feature type="transmembrane region" description="Helical" evidence="8">
    <location>
        <begin position="87"/>
        <end position="106"/>
    </location>
</feature>
<keyword evidence="2" id="KW-1003">Cell membrane</keyword>
<reference evidence="9" key="1">
    <citation type="submission" date="2021-01" db="EMBL/GenBank/DDBJ databases">
        <title>Whole genome shotgun sequence of Spirilliplanes yamanashiensis NBRC 15828.</title>
        <authorList>
            <person name="Komaki H."/>
            <person name="Tamura T."/>
        </authorList>
    </citation>
    <scope>NUCLEOTIDE SEQUENCE</scope>
    <source>
        <strain evidence="9">NBRC 15828</strain>
    </source>
</reference>
<evidence type="ECO:0000313" key="10">
    <source>
        <dbReference type="Proteomes" id="UP000652013"/>
    </source>
</evidence>
<feature type="transmembrane region" description="Helical" evidence="8">
    <location>
        <begin position="197"/>
        <end position="219"/>
    </location>
</feature>
<feature type="transmembrane region" description="Helical" evidence="8">
    <location>
        <begin position="255"/>
        <end position="271"/>
    </location>
</feature>
<keyword evidence="4 8" id="KW-0812">Transmembrane</keyword>
<sequence length="383" mass="41610">MPASTPRRVAAVAAVTAVCAAALFWYGDRHNYYDLRIYVSAIRWWTDGNPLYDYTQPDRVQGLLYFTYPPLAAVLMWPLAQLPLGAVIAVFTLGTVVAVFVTTWWLIRPAPVPAWFALGVAVPPLFLLEPIRETVTFGQINMLLIVLILADLLIGVPRQARWTGAGIGLATALKLYPGIFILHLLATRRWRAAATAAATAAGVTLLVAAVAPAASWAFWTDALWATERVGRTDYTGNQSLWGTLSRLAAPAEPSRLLWAVLVALVLGYGLWRAARLAAAGDEVAALTVTGVTGALISPITWAHHVWWFVPALVVLVALRRWLAAALLYAVGVFGVVSFVDWGAAVRPDDPLWVQLVRSLYLPALLGLLAFLPARPEAPRNARL</sequence>
<accession>A0A8J3YBT1</accession>
<evidence type="ECO:0000256" key="5">
    <source>
        <dbReference type="ARBA" id="ARBA00022989"/>
    </source>
</evidence>
<comment type="similarity">
    <text evidence="7">Belongs to the glycosyltransferase 87 family.</text>
</comment>
<keyword evidence="5 8" id="KW-1133">Transmembrane helix</keyword>
<feature type="transmembrane region" description="Helical" evidence="8">
    <location>
        <begin position="355"/>
        <end position="373"/>
    </location>
</feature>
<evidence type="ECO:0000256" key="1">
    <source>
        <dbReference type="ARBA" id="ARBA00004651"/>
    </source>
</evidence>
<protein>
    <submittedName>
        <fullName evidence="9">Membrane protein</fullName>
    </submittedName>
</protein>
<evidence type="ECO:0000256" key="2">
    <source>
        <dbReference type="ARBA" id="ARBA00022475"/>
    </source>
</evidence>
<keyword evidence="6 8" id="KW-0472">Membrane</keyword>
<evidence type="ECO:0000313" key="9">
    <source>
        <dbReference type="EMBL" id="GIJ05796.1"/>
    </source>
</evidence>
<name>A0A8J3YBT1_9ACTN</name>
<comment type="caution">
    <text evidence="9">The sequence shown here is derived from an EMBL/GenBank/DDBJ whole genome shotgun (WGS) entry which is preliminary data.</text>
</comment>
<evidence type="ECO:0000256" key="7">
    <source>
        <dbReference type="ARBA" id="ARBA00024033"/>
    </source>
</evidence>
<dbReference type="AlphaFoldDB" id="A0A8J3YBT1"/>
<gene>
    <name evidence="9" type="ORF">Sya03_51480</name>
</gene>
<proteinExistence type="inferred from homology"/>
<feature type="transmembrane region" description="Helical" evidence="8">
    <location>
        <begin position="112"/>
        <end position="128"/>
    </location>
</feature>
<keyword evidence="10" id="KW-1185">Reference proteome</keyword>
<feature type="transmembrane region" description="Helical" evidence="8">
    <location>
        <begin position="9"/>
        <end position="27"/>
    </location>
</feature>
<evidence type="ECO:0000256" key="6">
    <source>
        <dbReference type="ARBA" id="ARBA00023136"/>
    </source>
</evidence>
<feature type="transmembrane region" description="Helical" evidence="8">
    <location>
        <begin position="62"/>
        <end position="80"/>
    </location>
</feature>
<dbReference type="EMBL" id="BOOY01000036">
    <property type="protein sequence ID" value="GIJ05796.1"/>
    <property type="molecule type" value="Genomic_DNA"/>
</dbReference>
<dbReference type="GO" id="GO:0016758">
    <property type="term" value="F:hexosyltransferase activity"/>
    <property type="evidence" value="ECO:0007669"/>
    <property type="project" value="InterPro"/>
</dbReference>
<organism evidence="9 10">
    <name type="scientific">Spirilliplanes yamanashiensis</name>
    <dbReference type="NCBI Taxonomy" id="42233"/>
    <lineage>
        <taxon>Bacteria</taxon>
        <taxon>Bacillati</taxon>
        <taxon>Actinomycetota</taxon>
        <taxon>Actinomycetes</taxon>
        <taxon>Micromonosporales</taxon>
        <taxon>Micromonosporaceae</taxon>
        <taxon>Spirilliplanes</taxon>
    </lineage>
</organism>
<dbReference type="InterPro" id="IPR018584">
    <property type="entry name" value="GT87"/>
</dbReference>
<dbReference type="Pfam" id="PF09594">
    <property type="entry name" value="GT87"/>
    <property type="match status" value="1"/>
</dbReference>
<dbReference type="RefSeq" id="WP_203940985.1">
    <property type="nucleotide sequence ID" value="NZ_BAAAGJ010000003.1"/>
</dbReference>
<feature type="transmembrane region" description="Helical" evidence="8">
    <location>
        <begin position="321"/>
        <end position="343"/>
    </location>
</feature>
<evidence type="ECO:0000256" key="4">
    <source>
        <dbReference type="ARBA" id="ARBA00022692"/>
    </source>
</evidence>
<dbReference type="GO" id="GO:0005886">
    <property type="term" value="C:plasma membrane"/>
    <property type="evidence" value="ECO:0007669"/>
    <property type="project" value="UniProtKB-SubCell"/>
</dbReference>
<feature type="transmembrane region" description="Helical" evidence="8">
    <location>
        <begin position="140"/>
        <end position="156"/>
    </location>
</feature>
<dbReference type="Proteomes" id="UP000652013">
    <property type="component" value="Unassembled WGS sequence"/>
</dbReference>